<proteinExistence type="predicted"/>
<dbReference type="EMBL" id="AZBU02000001">
    <property type="protein sequence ID" value="TMS34231.1"/>
    <property type="molecule type" value="Genomic_DNA"/>
</dbReference>
<reference evidence="1 2" key="2">
    <citation type="journal article" date="2019" name="G3 (Bethesda)">
        <title>Hybrid Assembly of the Genome of the Entomopathogenic Nematode Steinernema carpocapsae Identifies the X-Chromosome.</title>
        <authorList>
            <person name="Serra L."/>
            <person name="Macchietto M."/>
            <person name="Macias-Munoz A."/>
            <person name="McGill C.J."/>
            <person name="Rodriguez I.M."/>
            <person name="Rodriguez B."/>
            <person name="Murad R."/>
            <person name="Mortazavi A."/>
        </authorList>
    </citation>
    <scope>NUCLEOTIDE SEQUENCE [LARGE SCALE GENOMIC DNA]</scope>
    <source>
        <strain evidence="1 2">ALL</strain>
    </source>
</reference>
<dbReference type="EMBL" id="CM016762">
    <property type="protein sequence ID" value="TMS34231.1"/>
    <property type="molecule type" value="Genomic_DNA"/>
</dbReference>
<evidence type="ECO:0000313" key="2">
    <source>
        <dbReference type="Proteomes" id="UP000298663"/>
    </source>
</evidence>
<name>A0A4U8UN00_STECR</name>
<dbReference type="AlphaFoldDB" id="A0A4U8UN00"/>
<dbReference type="Proteomes" id="UP000298663">
    <property type="component" value="Chromosome X"/>
</dbReference>
<accession>A0A4U8UN00</accession>
<keyword evidence="2" id="KW-1185">Reference proteome</keyword>
<evidence type="ECO:0000313" key="1">
    <source>
        <dbReference type="EMBL" id="TMS34231.1"/>
    </source>
</evidence>
<organism evidence="1 2">
    <name type="scientific">Steinernema carpocapsae</name>
    <name type="common">Entomopathogenic nematode</name>
    <dbReference type="NCBI Taxonomy" id="34508"/>
    <lineage>
        <taxon>Eukaryota</taxon>
        <taxon>Metazoa</taxon>
        <taxon>Ecdysozoa</taxon>
        <taxon>Nematoda</taxon>
        <taxon>Chromadorea</taxon>
        <taxon>Rhabditida</taxon>
        <taxon>Tylenchina</taxon>
        <taxon>Panagrolaimomorpha</taxon>
        <taxon>Strongyloidoidea</taxon>
        <taxon>Steinernematidae</taxon>
        <taxon>Steinernema</taxon>
    </lineage>
</organism>
<protein>
    <submittedName>
        <fullName evidence="1">Uncharacterized protein</fullName>
    </submittedName>
</protein>
<reference evidence="1 2" key="1">
    <citation type="journal article" date="2015" name="Genome Biol.">
        <title>Comparative genomics of Steinernema reveals deeply conserved gene regulatory networks.</title>
        <authorList>
            <person name="Dillman A.R."/>
            <person name="Macchietto M."/>
            <person name="Porter C.F."/>
            <person name="Rogers A."/>
            <person name="Williams B."/>
            <person name="Antoshechkin I."/>
            <person name="Lee M.M."/>
            <person name="Goodwin Z."/>
            <person name="Lu X."/>
            <person name="Lewis E.E."/>
            <person name="Goodrich-Blair H."/>
            <person name="Stock S.P."/>
            <person name="Adams B.J."/>
            <person name="Sternberg P.W."/>
            <person name="Mortazavi A."/>
        </authorList>
    </citation>
    <scope>NUCLEOTIDE SEQUENCE [LARGE SCALE GENOMIC DNA]</scope>
    <source>
        <strain evidence="1 2">ALL</strain>
    </source>
</reference>
<gene>
    <name evidence="1" type="ORF">L596_001864</name>
</gene>
<sequence length="87" mass="9815">MNRNANVCEYSQQAVLIKFPQITTFGGPPLPACRRDLSAIVRNGGRQRNTYFKPPQINIIYLFLSSCTRMLMSSSVFSTFNVISCFS</sequence>
<comment type="caution">
    <text evidence="1">The sequence shown here is derived from an EMBL/GenBank/DDBJ whole genome shotgun (WGS) entry which is preliminary data.</text>
</comment>